<reference evidence="1 2" key="1">
    <citation type="submission" date="2021-03" db="EMBL/GenBank/DDBJ databases">
        <title>The complete genome sequence of Acetobacter suratthaniensis TBRC 1719.</title>
        <authorList>
            <person name="Charoenyingcharoen P."/>
            <person name="Yukphan P."/>
        </authorList>
    </citation>
    <scope>NUCLEOTIDE SEQUENCE [LARGE SCALE GENOMIC DNA]</scope>
    <source>
        <strain evidence="1 2">TBRC 1719</strain>
    </source>
</reference>
<evidence type="ECO:0000313" key="2">
    <source>
        <dbReference type="Proteomes" id="UP000664399"/>
    </source>
</evidence>
<evidence type="ECO:0000313" key="1">
    <source>
        <dbReference type="EMBL" id="MBO1329506.1"/>
    </source>
</evidence>
<dbReference type="Proteomes" id="UP000664399">
    <property type="component" value="Unassembled WGS sequence"/>
</dbReference>
<organism evidence="1 2">
    <name type="scientific">Acetobacter suratthaniensis</name>
    <dbReference type="NCBI Taxonomy" id="1502841"/>
    <lineage>
        <taxon>Bacteria</taxon>
        <taxon>Pseudomonadati</taxon>
        <taxon>Pseudomonadota</taxon>
        <taxon>Alphaproteobacteria</taxon>
        <taxon>Acetobacterales</taxon>
        <taxon>Acetobacteraceae</taxon>
        <taxon>Acetobacter</taxon>
    </lineage>
</organism>
<dbReference type="Gene3D" id="3.90.79.10">
    <property type="entry name" value="Nucleoside Triphosphate Pyrophosphohydrolase"/>
    <property type="match status" value="1"/>
</dbReference>
<keyword evidence="2" id="KW-1185">Reference proteome</keyword>
<name>A0ABS3LQ66_9PROT</name>
<protein>
    <submittedName>
        <fullName evidence="1">NUDIX domain-containing protein</fullName>
    </submittedName>
</protein>
<accession>A0ABS3LQ66</accession>
<dbReference type="EMBL" id="JAFVMG010000025">
    <property type="protein sequence ID" value="MBO1329506.1"/>
    <property type="molecule type" value="Genomic_DNA"/>
</dbReference>
<proteinExistence type="predicted"/>
<dbReference type="InterPro" id="IPR015797">
    <property type="entry name" value="NUDIX_hydrolase-like_dom_sf"/>
</dbReference>
<sequence length="220" mass="24391">MSVIPELRLILATNTAGLPPQASTTGFIPMDHGEAIELLEKAGLWFGPRHILEECEDYRQIIPYIILRVGDRVVRYTRTPAGGEVRLHGRMSIGLGGHVDLADAETSGDCFKLLGTVEQAAQRELKEELGDVTCECRRWVGLLVDNDTAVGRVHIGLIGVWNINNLPYRETEDAVGEVELVSLDKLGEQVERLETWSAMLLPWLESELLGSNPAKILREV</sequence>
<dbReference type="RefSeq" id="WP_207855347.1">
    <property type="nucleotide sequence ID" value="NZ_JAFVMG010000025.1"/>
</dbReference>
<gene>
    <name evidence="1" type="ORF">J2D75_13625</name>
</gene>
<dbReference type="SUPFAM" id="SSF55811">
    <property type="entry name" value="Nudix"/>
    <property type="match status" value="1"/>
</dbReference>
<comment type="caution">
    <text evidence="1">The sequence shown here is derived from an EMBL/GenBank/DDBJ whole genome shotgun (WGS) entry which is preliminary data.</text>
</comment>